<dbReference type="AlphaFoldDB" id="A0AAC9LM79"/>
<gene>
    <name evidence="2" type="ORF">BWR22_12435</name>
</gene>
<feature type="signal peptide" evidence="1">
    <location>
        <begin position="1"/>
        <end position="21"/>
    </location>
</feature>
<accession>A0AAC9LM79</accession>
<proteinExistence type="predicted"/>
<sequence length="778" mass="89325">MKNTFLYFLLSIALFSFSQNTQNESITSVYKKNSENKPETIYTHLSKSNVVLGETLWFQTYIYSNKNSELYRSSSNIYYNVYNEFGVLVDQKVFLGKDGVSNGQIEIDKDYEPGIYYLKTTTNWMRNFNLDLSDVKTFVVNSETKINKTTVTSLQIKPEGGNLIYDTFNNLVINFHSDLKLTNSNLKGVLFDNNDKTLQVINLNIDGYGKFNFKPEIDKDYIIKIINKNNEVIFSKPIIDIKEKGINIKITDKKDSYNIKLETNISSIKALKEKTYKLLIHRDGNIKNIPIEFNEKSLQYNASLLKSEIFSGINIITILNENNDRVLERIIFNTNGLKIGNVQSVTTNKKRDSTTITISSNSKVPKNFSISILPKDTKGNNFEDTILSKILFDPYISSNTNKYNKYITKITRESLYNLDLLLISEHNSRQSITSIINTPPIIRYPFDTGFQVKGKLNKTEYKPENILELISPLNAVQIKTTPDEENYFQFTNLYLSKDSKINFVLRNKNKKLIKVFPYYNLYPIPYIDTLDVSRLKQNIQKPEILQNINTDNFIISADVVALDTVNIENVKQEKKVVNNYFNSRQQDRVNIEKAYPSQLVIDFIRAEGFDVAEANGSFTIFSNRNMGFTKFPTQVFLDNAPITNSLEFLAGVRMSEIEEMFISKSGAGLGAGAAGGFISIYRKKGINNNINRGYHKTFTVASGFDIEKEFKIPFYNSLQSEKFDHYGIINWKPQLKSDNKGDISYKIKNSTYTKKVKIIVNGIDDDGYLYYYTTILDI</sequence>
<keyword evidence="3" id="KW-1185">Reference proteome</keyword>
<reference evidence="2 3" key="1">
    <citation type="submission" date="2017-01" db="EMBL/GenBank/DDBJ databases">
        <title>Complete genome of Lacinutrix venerupis DOK2-8 isolated from seawater in Dokdo.</title>
        <authorList>
            <person name="Chi W.-J."/>
            <person name="Kim J.H."/>
        </authorList>
    </citation>
    <scope>NUCLEOTIDE SEQUENCE [LARGE SCALE GENOMIC DNA]</scope>
    <source>
        <strain evidence="2 3">DOK2-8</strain>
    </source>
</reference>
<dbReference type="Proteomes" id="UP000187506">
    <property type="component" value="Chromosome"/>
</dbReference>
<dbReference type="KEGG" id="lvn:BWR22_12435"/>
<evidence type="ECO:0008006" key="4">
    <source>
        <dbReference type="Google" id="ProtNLM"/>
    </source>
</evidence>
<protein>
    <recommendedName>
        <fullName evidence="4">TonB-dependent receptor-like protein</fullName>
    </recommendedName>
</protein>
<dbReference type="RefSeq" id="WP_076733984.1">
    <property type="nucleotide sequence ID" value="NZ_CP019352.1"/>
</dbReference>
<evidence type="ECO:0000256" key="1">
    <source>
        <dbReference type="SAM" id="SignalP"/>
    </source>
</evidence>
<feature type="chain" id="PRO_5041975122" description="TonB-dependent receptor-like protein" evidence="1">
    <location>
        <begin position="22"/>
        <end position="778"/>
    </location>
</feature>
<keyword evidence="1" id="KW-0732">Signal</keyword>
<dbReference type="EMBL" id="CP019352">
    <property type="protein sequence ID" value="APY01080.1"/>
    <property type="molecule type" value="Genomic_DNA"/>
</dbReference>
<organism evidence="2 3">
    <name type="scientific">Lacinutrix venerupis</name>
    <dbReference type="NCBI Taxonomy" id="1486034"/>
    <lineage>
        <taxon>Bacteria</taxon>
        <taxon>Pseudomonadati</taxon>
        <taxon>Bacteroidota</taxon>
        <taxon>Flavobacteriia</taxon>
        <taxon>Flavobacteriales</taxon>
        <taxon>Flavobacteriaceae</taxon>
        <taxon>Lacinutrix</taxon>
    </lineage>
</organism>
<evidence type="ECO:0000313" key="3">
    <source>
        <dbReference type="Proteomes" id="UP000187506"/>
    </source>
</evidence>
<name>A0AAC9LM79_9FLAO</name>
<evidence type="ECO:0000313" key="2">
    <source>
        <dbReference type="EMBL" id="APY01080.1"/>
    </source>
</evidence>